<feature type="transmembrane region" description="Helical" evidence="6">
    <location>
        <begin position="109"/>
        <end position="130"/>
    </location>
</feature>
<dbReference type="InterPro" id="IPR011701">
    <property type="entry name" value="MFS"/>
</dbReference>
<feature type="transmembrane region" description="Helical" evidence="6">
    <location>
        <begin position="84"/>
        <end position="103"/>
    </location>
</feature>
<proteinExistence type="predicted"/>
<keyword evidence="5 6" id="KW-0472">Membrane</keyword>
<dbReference type="AlphaFoldDB" id="G8R7X8"/>
<sequence>MKTATTEVQKFTSYQIQLLICIAGLLFTMVLDFMLLPAISAMVMPALDLSTSQFGYVVSAYSISAGTSALIFSTFADRFERKKLLMFIYTGFLIGILGSALAQGFWMLIAARVFTGIFGGVVAAICYAMVSEIFSLQQRGRAMGSLHVAFALCQVLGLPAAVFIASHYQWQMAYFIILSVGLLFYILSLFIMKPITGHLKEQSNVSSKLKGIVSTPSYWFVFANNVTLVIADVLFMTFASVFYVKNQLISEDDLAVVFGASGIATILLSPLIGKLADKTSHFKVFAIGTGIAAIMVVTISQLNEAGIIWVVVCNTLLFSGMAARMICSGALGLEIPKSTDRGSFMTFDSALQLICAGVAATAAGWIVFQDEDGKMLNYPVLSIIVVLLMGITLFFTLKISRNATSSATHLQSKESSNNLS</sequence>
<dbReference type="OrthoDB" id="9812221at2"/>
<feature type="transmembrane region" description="Helical" evidence="6">
    <location>
        <begin position="18"/>
        <end position="42"/>
    </location>
</feature>
<evidence type="ECO:0000256" key="5">
    <source>
        <dbReference type="ARBA" id="ARBA00023136"/>
    </source>
</evidence>
<keyword evidence="9" id="KW-1185">Reference proteome</keyword>
<reference evidence="8 9" key="1">
    <citation type="journal article" date="2012" name="Stand. Genomic Sci.">
        <title>Genome sequence of the orange-pigmented seawater bacterium Owenweeksia hongkongensis type strain (UST20020801(T)).</title>
        <authorList>
            <person name="Riedel T."/>
            <person name="Held B."/>
            <person name="Nolan M."/>
            <person name="Lucas S."/>
            <person name="Lapidus A."/>
            <person name="Tice H."/>
            <person name="Del Rio T.G."/>
            <person name="Cheng J.F."/>
            <person name="Han C."/>
            <person name="Tapia R."/>
            <person name="Goodwin L.A."/>
            <person name="Pitluck S."/>
            <person name="Liolios K."/>
            <person name="Mavromatis K."/>
            <person name="Pagani I."/>
            <person name="Ivanova N."/>
            <person name="Mikhailova N."/>
            <person name="Pati A."/>
            <person name="Chen A."/>
            <person name="Palaniappan K."/>
            <person name="Rohde M."/>
            <person name="Tindall B.J."/>
            <person name="Detter J.C."/>
            <person name="Goker M."/>
            <person name="Woyke T."/>
            <person name="Bristow J."/>
            <person name="Eisen J.A."/>
            <person name="Markowitz V."/>
            <person name="Hugenholtz P."/>
            <person name="Klenk H.P."/>
            <person name="Kyrpides N.C."/>
        </authorList>
    </citation>
    <scope>NUCLEOTIDE SEQUENCE</scope>
    <source>
        <strain evidence="9">DSM 17368 / JCM 12287 / NRRL B-23963</strain>
    </source>
</reference>
<evidence type="ECO:0000256" key="3">
    <source>
        <dbReference type="ARBA" id="ARBA00022692"/>
    </source>
</evidence>
<keyword evidence="3 6" id="KW-0812">Transmembrane</keyword>
<dbReference type="HOGENOM" id="CLU_001265_61_5_10"/>
<evidence type="ECO:0000256" key="2">
    <source>
        <dbReference type="ARBA" id="ARBA00022475"/>
    </source>
</evidence>
<protein>
    <submittedName>
        <fullName evidence="8">Arabinose efflux permease family protein</fullName>
    </submittedName>
</protein>
<feature type="transmembrane region" description="Helical" evidence="6">
    <location>
        <begin position="308"/>
        <end position="333"/>
    </location>
</feature>
<dbReference type="SUPFAM" id="SSF103473">
    <property type="entry name" value="MFS general substrate transporter"/>
    <property type="match status" value="1"/>
</dbReference>
<keyword evidence="2" id="KW-1003">Cell membrane</keyword>
<dbReference type="PANTHER" id="PTHR43124:SF3">
    <property type="entry name" value="CHLORAMPHENICOL EFFLUX PUMP RV0191"/>
    <property type="match status" value="1"/>
</dbReference>
<gene>
    <name evidence="8" type="ordered locus">Oweho_0279</name>
</gene>
<dbReference type="GO" id="GO:0022857">
    <property type="term" value="F:transmembrane transporter activity"/>
    <property type="evidence" value="ECO:0007669"/>
    <property type="project" value="InterPro"/>
</dbReference>
<dbReference type="RefSeq" id="WP_014200662.1">
    <property type="nucleotide sequence ID" value="NC_016599.1"/>
</dbReference>
<dbReference type="InterPro" id="IPR050189">
    <property type="entry name" value="MFS_Efflux_Transporters"/>
</dbReference>
<dbReference type="Proteomes" id="UP000005631">
    <property type="component" value="Chromosome"/>
</dbReference>
<keyword evidence="4 6" id="KW-1133">Transmembrane helix</keyword>
<feature type="transmembrane region" description="Helical" evidence="6">
    <location>
        <begin position="54"/>
        <end position="72"/>
    </location>
</feature>
<evidence type="ECO:0000256" key="1">
    <source>
        <dbReference type="ARBA" id="ARBA00004651"/>
    </source>
</evidence>
<feature type="transmembrane region" description="Helical" evidence="6">
    <location>
        <begin position="380"/>
        <end position="397"/>
    </location>
</feature>
<dbReference type="InterPro" id="IPR020846">
    <property type="entry name" value="MFS_dom"/>
</dbReference>
<evidence type="ECO:0000313" key="9">
    <source>
        <dbReference type="Proteomes" id="UP000005631"/>
    </source>
</evidence>
<evidence type="ECO:0000313" key="8">
    <source>
        <dbReference type="EMBL" id="AEV31301.1"/>
    </source>
</evidence>
<feature type="transmembrane region" description="Helical" evidence="6">
    <location>
        <begin position="218"/>
        <end position="242"/>
    </location>
</feature>
<feature type="transmembrane region" description="Helical" evidence="6">
    <location>
        <begin position="254"/>
        <end position="272"/>
    </location>
</feature>
<feature type="domain" description="Major facilitator superfamily (MFS) profile" evidence="7">
    <location>
        <begin position="18"/>
        <end position="400"/>
    </location>
</feature>
<accession>G8R7X8</accession>
<dbReference type="Pfam" id="PF07690">
    <property type="entry name" value="MFS_1"/>
    <property type="match status" value="1"/>
</dbReference>
<dbReference type="EMBL" id="CP003156">
    <property type="protein sequence ID" value="AEV31301.1"/>
    <property type="molecule type" value="Genomic_DNA"/>
</dbReference>
<dbReference type="eggNOG" id="COG2814">
    <property type="taxonomic scope" value="Bacteria"/>
</dbReference>
<evidence type="ECO:0000256" key="4">
    <source>
        <dbReference type="ARBA" id="ARBA00022989"/>
    </source>
</evidence>
<feature type="transmembrane region" description="Helical" evidence="6">
    <location>
        <begin position="345"/>
        <end position="368"/>
    </location>
</feature>
<dbReference type="GO" id="GO:0005886">
    <property type="term" value="C:plasma membrane"/>
    <property type="evidence" value="ECO:0007669"/>
    <property type="project" value="UniProtKB-SubCell"/>
</dbReference>
<dbReference type="KEGG" id="oho:Oweho_0279"/>
<feature type="transmembrane region" description="Helical" evidence="6">
    <location>
        <begin position="142"/>
        <end position="166"/>
    </location>
</feature>
<dbReference type="Gene3D" id="1.20.1250.20">
    <property type="entry name" value="MFS general substrate transporter like domains"/>
    <property type="match status" value="1"/>
</dbReference>
<evidence type="ECO:0000256" key="6">
    <source>
        <dbReference type="SAM" id="Phobius"/>
    </source>
</evidence>
<dbReference type="STRING" id="926562.Oweho_0279"/>
<feature type="transmembrane region" description="Helical" evidence="6">
    <location>
        <begin position="172"/>
        <end position="192"/>
    </location>
</feature>
<comment type="subcellular location">
    <subcellularLocation>
        <location evidence="1">Cell membrane</location>
        <topology evidence="1">Multi-pass membrane protein</topology>
    </subcellularLocation>
</comment>
<evidence type="ECO:0000259" key="7">
    <source>
        <dbReference type="PROSITE" id="PS50850"/>
    </source>
</evidence>
<dbReference type="PANTHER" id="PTHR43124">
    <property type="entry name" value="PURINE EFFLUX PUMP PBUE"/>
    <property type="match status" value="1"/>
</dbReference>
<dbReference type="InterPro" id="IPR036259">
    <property type="entry name" value="MFS_trans_sf"/>
</dbReference>
<organism evidence="8 9">
    <name type="scientific">Owenweeksia hongkongensis (strain DSM 17368 / CIP 108786 / JCM 12287 / NRRL B-23963 / UST20020801)</name>
    <dbReference type="NCBI Taxonomy" id="926562"/>
    <lineage>
        <taxon>Bacteria</taxon>
        <taxon>Pseudomonadati</taxon>
        <taxon>Bacteroidota</taxon>
        <taxon>Flavobacteriia</taxon>
        <taxon>Flavobacteriales</taxon>
        <taxon>Owenweeksiaceae</taxon>
        <taxon>Owenweeksia</taxon>
    </lineage>
</organism>
<dbReference type="PROSITE" id="PS50850">
    <property type="entry name" value="MFS"/>
    <property type="match status" value="1"/>
</dbReference>
<feature type="transmembrane region" description="Helical" evidence="6">
    <location>
        <begin position="284"/>
        <end position="302"/>
    </location>
</feature>
<name>G8R7X8_OWEHD</name>